<dbReference type="Proteomes" id="UP000182444">
    <property type="component" value="Chromosome 1E"/>
</dbReference>
<feature type="region of interest" description="Disordered" evidence="1">
    <location>
        <begin position="1"/>
        <end position="31"/>
    </location>
</feature>
<evidence type="ECO:0000256" key="1">
    <source>
        <dbReference type="SAM" id="MobiDB-lite"/>
    </source>
</evidence>
<reference evidence="2 3" key="1">
    <citation type="journal article" date="2016" name="PLoS ONE">
        <title>Sequence Assembly of Yarrowia lipolytica Strain W29/CLIB89 Shows Transposable Element Diversity.</title>
        <authorList>
            <person name="Magnan C."/>
            <person name="Yu J."/>
            <person name="Chang I."/>
            <person name="Jahn E."/>
            <person name="Kanomata Y."/>
            <person name="Wu J."/>
            <person name="Zeller M."/>
            <person name="Oakes M."/>
            <person name="Baldi P."/>
            <person name="Sandmeyer S."/>
        </authorList>
    </citation>
    <scope>NUCLEOTIDE SEQUENCE [LARGE SCALE GENOMIC DNA]</scope>
    <source>
        <strain evidence="3">CLIB89(W29)</strain>
    </source>
</reference>
<dbReference type="AlphaFoldDB" id="A0A1D8NIQ1"/>
<dbReference type="RefSeq" id="XP_068139127.1">
    <property type="nucleotide sequence ID" value="XM_068283026.1"/>
</dbReference>
<proteinExistence type="predicted"/>
<gene>
    <name evidence="2" type="ORF">YALI1_E19845g</name>
</gene>
<dbReference type="VEuPathDB" id="FungiDB:YALI1_E19845g"/>
<name>A0A1D8NIQ1_YARLL</name>
<protein>
    <submittedName>
        <fullName evidence="2">Uncharacterized protein</fullName>
    </submittedName>
</protein>
<accession>A0A1D8NIQ1</accession>
<dbReference type="GeneID" id="94583632"/>
<organism evidence="2 3">
    <name type="scientific">Yarrowia lipolytica</name>
    <name type="common">Candida lipolytica</name>
    <dbReference type="NCBI Taxonomy" id="4952"/>
    <lineage>
        <taxon>Eukaryota</taxon>
        <taxon>Fungi</taxon>
        <taxon>Dikarya</taxon>
        <taxon>Ascomycota</taxon>
        <taxon>Saccharomycotina</taxon>
        <taxon>Dipodascomycetes</taxon>
        <taxon>Dipodascales</taxon>
        <taxon>Dipodascales incertae sedis</taxon>
        <taxon>Yarrowia</taxon>
    </lineage>
</organism>
<evidence type="ECO:0000313" key="2">
    <source>
        <dbReference type="EMBL" id="AOW05511.1"/>
    </source>
</evidence>
<evidence type="ECO:0000313" key="3">
    <source>
        <dbReference type="Proteomes" id="UP000182444"/>
    </source>
</evidence>
<feature type="region of interest" description="Disordered" evidence="1">
    <location>
        <begin position="49"/>
        <end position="73"/>
    </location>
</feature>
<sequence length="147" mass="16498">MAVLAAPPAPRQSCSTAKKPPWQPNMSPSACGRHFQAAQTDRIRREQLPFGDGATKGISHGGGGGKKTWQKSQNAKWRAKGYISVSQSECKIKSITTRQSKIVTESTHRALSNESQRERPQLYFAFHFWPTLINKKLKLEFPHLEKP</sequence>
<dbReference type="EMBL" id="CP017557">
    <property type="protein sequence ID" value="AOW05511.1"/>
    <property type="molecule type" value="Genomic_DNA"/>
</dbReference>